<dbReference type="PANTHER" id="PTHR35596">
    <property type="entry name" value="DUF2263 DOMAIN-CONTAINING PROTEIN"/>
    <property type="match status" value="1"/>
</dbReference>
<evidence type="ECO:0000259" key="1">
    <source>
        <dbReference type="Pfam" id="PF10021"/>
    </source>
</evidence>
<protein>
    <recommendedName>
        <fullName evidence="1">Microbial-type PARG catalytic domain-containing protein</fullName>
    </recommendedName>
</protein>
<dbReference type="EMBL" id="LAEV01001911">
    <property type="protein sequence ID" value="KKA27022.1"/>
    <property type="molecule type" value="Genomic_DNA"/>
</dbReference>
<dbReference type="NCBIfam" id="TIGR02452">
    <property type="entry name" value="TIGR02452 family protein"/>
    <property type="match status" value="1"/>
</dbReference>
<reference evidence="2 3" key="1">
    <citation type="submission" date="2015-03" db="EMBL/GenBank/DDBJ databases">
        <authorList>
            <person name="Radwan O."/>
            <person name="Al-Naeli F.A."/>
            <person name="Rendon G.A."/>
            <person name="Fields C."/>
        </authorList>
    </citation>
    <scope>NUCLEOTIDE SEQUENCE [LARGE SCALE GENOMIC DNA]</scope>
    <source>
        <strain evidence="2">CR-DP1</strain>
    </source>
</reference>
<dbReference type="Pfam" id="PF10021">
    <property type="entry name" value="PARG_cat_microb"/>
    <property type="match status" value="1"/>
</dbReference>
<comment type="caution">
    <text evidence="2">The sequence shown here is derived from an EMBL/GenBank/DDBJ whole genome shotgun (WGS) entry which is preliminary data.</text>
</comment>
<keyword evidence="3" id="KW-1185">Reference proteome</keyword>
<dbReference type="PANTHER" id="PTHR35596:SF2">
    <property type="entry name" value="MICROBIAL-TYPE PARG CATALYTIC DOMAIN-CONTAINING PROTEIN"/>
    <property type="match status" value="1"/>
</dbReference>
<dbReference type="Proteomes" id="UP000033483">
    <property type="component" value="Unassembled WGS sequence"/>
</dbReference>
<gene>
    <name evidence="2" type="ORF">TD95_000550</name>
</gene>
<dbReference type="InterPro" id="IPR012664">
    <property type="entry name" value="CHP02452"/>
</dbReference>
<sequence length="348" mass="38316">MDPPPRPNDVASQTKRQYLPLVLHQFRDLDPQFSYHFRVGDRTEPPRYTASQLIPPEFVVQHIDPVYAAAHYAASHGMSIPYLCPAHTKRPGGDWETGVSGAEEELCRRSSLSASLNAAASFYPLPGDGVVYSPHVVVFREPADRYAPMAMDAWFVVPVMSVAPVRLPKLNASGSSGSSGEALRYSFAEERAQSRQAMQAGLKAVLSQGYSAVVIGDFGLGRNGRNPPRVMAEMWRELFLYDPDIRGQFRTVVFAFASPDVSTEELIYEAAARAANKEASKERRRKGGAYAGSASRSHAQYEAAAGYGGMGSQRVTDFDIFQAMFHKAEIQRVLATKDPRYGLNMLTT</sequence>
<dbReference type="AlphaFoldDB" id="A0A0F4Z941"/>
<dbReference type="InterPro" id="IPR019261">
    <property type="entry name" value="PARG_cat_microbial"/>
</dbReference>
<feature type="domain" description="Microbial-type PARG catalytic" evidence="1">
    <location>
        <begin position="57"/>
        <end position="141"/>
    </location>
</feature>
<dbReference type="OrthoDB" id="2440523at2759"/>
<evidence type="ECO:0000313" key="2">
    <source>
        <dbReference type="EMBL" id="KKA27022.1"/>
    </source>
</evidence>
<name>A0A0F4Z941_9PEZI</name>
<dbReference type="Gene3D" id="3.40.220.10">
    <property type="entry name" value="Leucine Aminopeptidase, subunit E, domain 1"/>
    <property type="match status" value="1"/>
</dbReference>
<dbReference type="InterPro" id="IPR043472">
    <property type="entry name" value="Macro_dom-like"/>
</dbReference>
<accession>A0A0F4Z941</accession>
<proteinExistence type="predicted"/>
<evidence type="ECO:0000313" key="3">
    <source>
        <dbReference type="Proteomes" id="UP000033483"/>
    </source>
</evidence>
<organism evidence="2 3">
    <name type="scientific">Thielaviopsis punctulata</name>
    <dbReference type="NCBI Taxonomy" id="72032"/>
    <lineage>
        <taxon>Eukaryota</taxon>
        <taxon>Fungi</taxon>
        <taxon>Dikarya</taxon>
        <taxon>Ascomycota</taxon>
        <taxon>Pezizomycotina</taxon>
        <taxon>Sordariomycetes</taxon>
        <taxon>Hypocreomycetidae</taxon>
        <taxon>Microascales</taxon>
        <taxon>Ceratocystidaceae</taxon>
        <taxon>Thielaviopsis</taxon>
    </lineage>
</organism>